<dbReference type="RefSeq" id="WP_210656188.1">
    <property type="nucleotide sequence ID" value="NZ_JAGKQQ010000001.1"/>
</dbReference>
<protein>
    <submittedName>
        <fullName evidence="1">Uncharacterized protein</fullName>
    </submittedName>
</protein>
<evidence type="ECO:0000313" key="2">
    <source>
        <dbReference type="Proteomes" id="UP000676565"/>
    </source>
</evidence>
<comment type="caution">
    <text evidence="1">The sequence shown here is derived from an EMBL/GenBank/DDBJ whole genome shotgun (WGS) entry which is preliminary data.</text>
</comment>
<dbReference type="Proteomes" id="UP000676565">
    <property type="component" value="Unassembled WGS sequence"/>
</dbReference>
<accession>A0ABS5BUB2</accession>
<dbReference type="EMBL" id="JAGKQQ010000001">
    <property type="protein sequence ID" value="MBP3957278.1"/>
    <property type="molecule type" value="Genomic_DNA"/>
</dbReference>
<gene>
    <name evidence="1" type="ORF">J8F10_18695</name>
</gene>
<sequence>MEVTEAVLEGCLGQKVGDVVQRLGLTECRWGWADEPPCVLRGAFYRPADGVRVTLYVATDEVLFRQFNVRRDWDYDAFLKCQIGGIQYRSGVACFDVGSAIPWQWRS</sequence>
<evidence type="ECO:0000313" key="1">
    <source>
        <dbReference type="EMBL" id="MBP3957278.1"/>
    </source>
</evidence>
<keyword evidence="2" id="KW-1185">Reference proteome</keyword>
<proteinExistence type="predicted"/>
<name>A0ABS5BUB2_9BACT</name>
<reference evidence="1 2" key="1">
    <citation type="submission" date="2021-04" db="EMBL/GenBank/DDBJ databases">
        <authorList>
            <person name="Ivanova A."/>
        </authorList>
    </citation>
    <scope>NUCLEOTIDE SEQUENCE [LARGE SCALE GENOMIC DNA]</scope>
    <source>
        <strain evidence="1 2">G18</strain>
    </source>
</reference>
<organism evidence="1 2">
    <name type="scientific">Gemmata palustris</name>
    <dbReference type="NCBI Taxonomy" id="2822762"/>
    <lineage>
        <taxon>Bacteria</taxon>
        <taxon>Pseudomonadati</taxon>
        <taxon>Planctomycetota</taxon>
        <taxon>Planctomycetia</taxon>
        <taxon>Gemmatales</taxon>
        <taxon>Gemmataceae</taxon>
        <taxon>Gemmata</taxon>
    </lineage>
</organism>